<accession>A0A2P8CD35</accession>
<dbReference type="Pfam" id="PF12833">
    <property type="entry name" value="HTH_18"/>
    <property type="match status" value="1"/>
</dbReference>
<keyword evidence="8" id="KW-1185">Reference proteome</keyword>
<dbReference type="EMBL" id="PYGC01000005">
    <property type="protein sequence ID" value="PSK82842.1"/>
    <property type="molecule type" value="Genomic_DNA"/>
</dbReference>
<gene>
    <name evidence="6" type="ORF">CLV93_105236</name>
    <name evidence="5" type="ORF">JCM18694_15890</name>
</gene>
<dbReference type="EMBL" id="BLAU01000001">
    <property type="protein sequence ID" value="GET21343.1"/>
    <property type="molecule type" value="Genomic_DNA"/>
</dbReference>
<dbReference type="InterPro" id="IPR053142">
    <property type="entry name" value="PchR_regulatory_protein"/>
</dbReference>
<protein>
    <submittedName>
        <fullName evidence="5">AraC family transcriptional regulator</fullName>
    </submittedName>
    <submittedName>
        <fullName evidence="6">AraC-like DNA-binding protein</fullName>
    </submittedName>
</protein>
<dbReference type="InterPro" id="IPR020449">
    <property type="entry name" value="Tscrpt_reg_AraC-type_HTH"/>
</dbReference>
<dbReference type="PROSITE" id="PS00041">
    <property type="entry name" value="HTH_ARAC_FAMILY_1"/>
    <property type="match status" value="1"/>
</dbReference>
<name>A0A2P8CD35_9BACT</name>
<dbReference type="GO" id="GO:0003700">
    <property type="term" value="F:DNA-binding transcription factor activity"/>
    <property type="evidence" value="ECO:0007669"/>
    <property type="project" value="InterPro"/>
</dbReference>
<dbReference type="Proteomes" id="UP000396862">
    <property type="component" value="Unassembled WGS sequence"/>
</dbReference>
<dbReference type="AlphaFoldDB" id="A0A2P8CD35"/>
<keyword evidence="1" id="KW-0805">Transcription regulation</keyword>
<dbReference type="Proteomes" id="UP000240621">
    <property type="component" value="Unassembled WGS sequence"/>
</dbReference>
<dbReference type="InterPro" id="IPR018060">
    <property type="entry name" value="HTH_AraC"/>
</dbReference>
<proteinExistence type="predicted"/>
<keyword evidence="2 6" id="KW-0238">DNA-binding</keyword>
<dbReference type="PANTHER" id="PTHR47893">
    <property type="entry name" value="REGULATORY PROTEIN PCHR"/>
    <property type="match status" value="1"/>
</dbReference>
<evidence type="ECO:0000259" key="4">
    <source>
        <dbReference type="PROSITE" id="PS01124"/>
    </source>
</evidence>
<dbReference type="PANTHER" id="PTHR47893:SF1">
    <property type="entry name" value="REGULATORY PROTEIN PCHR"/>
    <property type="match status" value="1"/>
</dbReference>
<sequence length="333" mass="37717">MNFRIQSTKLSDWLSDFAKQTGGEIKGNKVIIPQSMGEGFFELVEFTPSFYAAITELKLKEPVPSILLKVPSFMEGYFQIHLFNQKDQSTLFYNDHRLGPNMVATNGVFFGSAEQSRLLGFEVGKTTSVVTLLFSSPSVREFFPDIDNEYLEGVFYSGRPFLLQHPITPDLQKIAAKLISPSVNSSVRGIFLHGKSLEFISLLLDSLEEKYQGKFEFTAKPDDITRILQVREQILSDLNAHPGIPELASIAVMSESKLHKTFKQVFGKSVYQYRLEARMEVARLQLISREYSVKEVGYSLGYSNISQFIKAFKKAYGKTPKSYLKEYSLESGE</sequence>
<dbReference type="RefSeq" id="WP_106542430.1">
    <property type="nucleotide sequence ID" value="NZ_BLAU01000001.1"/>
</dbReference>
<dbReference type="OrthoDB" id="1156172at2"/>
<evidence type="ECO:0000256" key="1">
    <source>
        <dbReference type="ARBA" id="ARBA00023015"/>
    </source>
</evidence>
<dbReference type="SUPFAM" id="SSF46689">
    <property type="entry name" value="Homeodomain-like"/>
    <property type="match status" value="2"/>
</dbReference>
<dbReference type="InterPro" id="IPR018062">
    <property type="entry name" value="HTH_AraC-typ_CS"/>
</dbReference>
<evidence type="ECO:0000313" key="7">
    <source>
        <dbReference type="Proteomes" id="UP000240621"/>
    </source>
</evidence>
<evidence type="ECO:0000313" key="5">
    <source>
        <dbReference type="EMBL" id="GET21343.1"/>
    </source>
</evidence>
<evidence type="ECO:0000256" key="2">
    <source>
        <dbReference type="ARBA" id="ARBA00023125"/>
    </source>
</evidence>
<reference evidence="5 8" key="2">
    <citation type="submission" date="2019-10" db="EMBL/GenBank/DDBJ databases">
        <title>Prolixibacter strains distinguished by the presence of nitrate reductase genes were adept at nitrate-dependent anaerobic corrosion of metallic iron and carbon steel.</title>
        <authorList>
            <person name="Iino T."/>
            <person name="Shono N."/>
            <person name="Ito K."/>
            <person name="Nakamura R."/>
            <person name="Sueoka K."/>
            <person name="Harayama S."/>
            <person name="Ohkuma M."/>
        </authorList>
    </citation>
    <scope>NUCLEOTIDE SEQUENCE [LARGE SCALE GENOMIC DNA]</scope>
    <source>
        <strain evidence="5 8">MIC1-1</strain>
    </source>
</reference>
<dbReference type="SMART" id="SM00342">
    <property type="entry name" value="HTH_ARAC"/>
    <property type="match status" value="1"/>
</dbReference>
<evidence type="ECO:0000256" key="3">
    <source>
        <dbReference type="ARBA" id="ARBA00023163"/>
    </source>
</evidence>
<evidence type="ECO:0000313" key="6">
    <source>
        <dbReference type="EMBL" id="PSK82842.1"/>
    </source>
</evidence>
<dbReference type="InterPro" id="IPR009057">
    <property type="entry name" value="Homeodomain-like_sf"/>
</dbReference>
<comment type="caution">
    <text evidence="6">The sequence shown here is derived from an EMBL/GenBank/DDBJ whole genome shotgun (WGS) entry which is preliminary data.</text>
</comment>
<dbReference type="Gene3D" id="1.10.10.60">
    <property type="entry name" value="Homeodomain-like"/>
    <property type="match status" value="1"/>
</dbReference>
<feature type="domain" description="HTH araC/xylS-type" evidence="4">
    <location>
        <begin position="228"/>
        <end position="326"/>
    </location>
</feature>
<keyword evidence="3" id="KW-0804">Transcription</keyword>
<dbReference type="PROSITE" id="PS01124">
    <property type="entry name" value="HTH_ARAC_FAMILY_2"/>
    <property type="match status" value="1"/>
</dbReference>
<evidence type="ECO:0000313" key="8">
    <source>
        <dbReference type="Proteomes" id="UP000396862"/>
    </source>
</evidence>
<dbReference type="GO" id="GO:0043565">
    <property type="term" value="F:sequence-specific DNA binding"/>
    <property type="evidence" value="ECO:0007669"/>
    <property type="project" value="InterPro"/>
</dbReference>
<dbReference type="PRINTS" id="PR00032">
    <property type="entry name" value="HTHARAC"/>
</dbReference>
<reference evidence="6 7" key="1">
    <citation type="submission" date="2018-03" db="EMBL/GenBank/DDBJ databases">
        <title>Genomic Encyclopedia of Archaeal and Bacterial Type Strains, Phase II (KMG-II): from individual species to whole genera.</title>
        <authorList>
            <person name="Goeker M."/>
        </authorList>
    </citation>
    <scope>NUCLEOTIDE SEQUENCE [LARGE SCALE GENOMIC DNA]</scope>
    <source>
        <strain evidence="6 7">DSM 27267</strain>
    </source>
</reference>
<organism evidence="6 7">
    <name type="scientific">Prolixibacter denitrificans</name>
    <dbReference type="NCBI Taxonomy" id="1541063"/>
    <lineage>
        <taxon>Bacteria</taxon>
        <taxon>Pseudomonadati</taxon>
        <taxon>Bacteroidota</taxon>
        <taxon>Bacteroidia</taxon>
        <taxon>Marinilabiliales</taxon>
        <taxon>Prolixibacteraceae</taxon>
        <taxon>Prolixibacter</taxon>
    </lineage>
</organism>